<sequence>AQAERQHREMMQVLQQQRAEQCFTAEVLQQQQRFYSNIGRCRFEFKNCRFTTRSNL</sequence>
<dbReference type="Proteomes" id="UP000265520">
    <property type="component" value="Unassembled WGS sequence"/>
</dbReference>
<feature type="non-terminal residue" evidence="1">
    <location>
        <position position="1"/>
    </location>
</feature>
<protein>
    <submittedName>
        <fullName evidence="1">Uncharacterized protein</fullName>
    </submittedName>
</protein>
<accession>A0A392V306</accession>
<evidence type="ECO:0000313" key="2">
    <source>
        <dbReference type="Proteomes" id="UP000265520"/>
    </source>
</evidence>
<proteinExistence type="predicted"/>
<name>A0A392V306_9FABA</name>
<keyword evidence="2" id="KW-1185">Reference proteome</keyword>
<reference evidence="1 2" key="1">
    <citation type="journal article" date="2018" name="Front. Plant Sci.">
        <title>Red Clover (Trifolium pratense) and Zigzag Clover (T. medium) - A Picture of Genomic Similarities and Differences.</title>
        <authorList>
            <person name="Dluhosova J."/>
            <person name="Istvanek J."/>
            <person name="Nedelnik J."/>
            <person name="Repkova J."/>
        </authorList>
    </citation>
    <scope>NUCLEOTIDE SEQUENCE [LARGE SCALE GENOMIC DNA]</scope>
    <source>
        <strain evidence="2">cv. 10/8</strain>
        <tissue evidence="1">Leaf</tissue>
    </source>
</reference>
<dbReference type="EMBL" id="LXQA011016511">
    <property type="protein sequence ID" value="MCI81335.1"/>
    <property type="molecule type" value="Genomic_DNA"/>
</dbReference>
<organism evidence="1 2">
    <name type="scientific">Trifolium medium</name>
    <dbReference type="NCBI Taxonomy" id="97028"/>
    <lineage>
        <taxon>Eukaryota</taxon>
        <taxon>Viridiplantae</taxon>
        <taxon>Streptophyta</taxon>
        <taxon>Embryophyta</taxon>
        <taxon>Tracheophyta</taxon>
        <taxon>Spermatophyta</taxon>
        <taxon>Magnoliopsida</taxon>
        <taxon>eudicotyledons</taxon>
        <taxon>Gunneridae</taxon>
        <taxon>Pentapetalae</taxon>
        <taxon>rosids</taxon>
        <taxon>fabids</taxon>
        <taxon>Fabales</taxon>
        <taxon>Fabaceae</taxon>
        <taxon>Papilionoideae</taxon>
        <taxon>50 kb inversion clade</taxon>
        <taxon>NPAAA clade</taxon>
        <taxon>Hologalegina</taxon>
        <taxon>IRL clade</taxon>
        <taxon>Trifolieae</taxon>
        <taxon>Trifolium</taxon>
    </lineage>
</organism>
<evidence type="ECO:0000313" key="1">
    <source>
        <dbReference type="EMBL" id="MCI81335.1"/>
    </source>
</evidence>
<comment type="caution">
    <text evidence="1">The sequence shown here is derived from an EMBL/GenBank/DDBJ whole genome shotgun (WGS) entry which is preliminary data.</text>
</comment>
<dbReference type="AlphaFoldDB" id="A0A392V306"/>